<comment type="similarity">
    <text evidence="2 5">Belongs to the RecX family.</text>
</comment>
<proteinExistence type="inferred from homology"/>
<evidence type="ECO:0000313" key="8">
    <source>
        <dbReference type="EMBL" id="NIF23306.1"/>
    </source>
</evidence>
<reference evidence="8 9" key="1">
    <citation type="journal article" date="2019" name="bioRxiv">
        <title>Bacteria contribute to plant secondary compound degradation in a generalist herbivore system.</title>
        <authorList>
            <person name="Francoeur C.B."/>
            <person name="Khadempour L."/>
            <person name="Moreira-Soto R.D."/>
            <person name="Gotting K."/>
            <person name="Book A.J."/>
            <person name="Pinto-Tomas A.A."/>
            <person name="Keefover-Ring K."/>
            <person name="Currie C.R."/>
        </authorList>
    </citation>
    <scope>NUCLEOTIDE SEQUENCE [LARGE SCALE GENOMIC DNA]</scope>
    <source>
        <strain evidence="8">Acro-835</strain>
    </source>
</reference>
<name>A0ABX0RG96_9GAMM</name>
<comment type="function">
    <text evidence="5">Modulates RecA activity.</text>
</comment>
<keyword evidence="4 5" id="KW-0963">Cytoplasm</keyword>
<sequence length="170" mass="19874">MPPLSDADKATFTRLLNSAMYILAQRDHSCYELQQKLQLAEQRRARGEQRDPELYSAELLQAVTDYCLENGWLNEQRFIELFIKGRSRKGYGPQRIKQELMLKGISRQLADEAMAESDIDWQQEACQIAERKFGLPLPTRWPEKAKVMRYLQSRGFYSEDIQSVFTNFDA</sequence>
<evidence type="ECO:0000256" key="2">
    <source>
        <dbReference type="ARBA" id="ARBA00009695"/>
    </source>
</evidence>
<dbReference type="PANTHER" id="PTHR33602:SF1">
    <property type="entry name" value="REGULATORY PROTEIN RECX FAMILY PROTEIN"/>
    <property type="match status" value="1"/>
</dbReference>
<feature type="domain" description="RecX second three-helical" evidence="6">
    <location>
        <begin position="74"/>
        <end position="114"/>
    </location>
</feature>
<dbReference type="InterPro" id="IPR053924">
    <property type="entry name" value="RecX_HTH_2nd"/>
</dbReference>
<dbReference type="InterPro" id="IPR053925">
    <property type="entry name" value="RecX_HTH_3rd"/>
</dbReference>
<dbReference type="InterPro" id="IPR003783">
    <property type="entry name" value="Regulatory_RecX"/>
</dbReference>
<evidence type="ECO:0000313" key="9">
    <source>
        <dbReference type="Proteomes" id="UP001515683"/>
    </source>
</evidence>
<evidence type="ECO:0000259" key="6">
    <source>
        <dbReference type="Pfam" id="PF02631"/>
    </source>
</evidence>
<comment type="subcellular location">
    <subcellularLocation>
        <location evidence="1 5">Cytoplasm</location>
    </subcellularLocation>
</comment>
<comment type="caution">
    <text evidence="8">The sequence shown here is derived from an EMBL/GenBank/DDBJ whole genome shotgun (WGS) entry which is preliminary data.</text>
</comment>
<feature type="domain" description="RecX third three-helical" evidence="7">
    <location>
        <begin position="122"/>
        <end position="164"/>
    </location>
</feature>
<dbReference type="PANTHER" id="PTHR33602">
    <property type="entry name" value="REGULATORY PROTEIN RECX FAMILY PROTEIN"/>
    <property type="match status" value="1"/>
</dbReference>
<accession>A0ABX0RG96</accession>
<evidence type="ECO:0000256" key="5">
    <source>
        <dbReference type="HAMAP-Rule" id="MF_01114"/>
    </source>
</evidence>
<protein>
    <recommendedName>
        <fullName evidence="3 5">Regulatory protein RecX</fullName>
    </recommendedName>
</protein>
<dbReference type="RefSeq" id="WP_205297405.1">
    <property type="nucleotide sequence ID" value="NZ_VWXF01000007.1"/>
</dbReference>
<evidence type="ECO:0000259" key="7">
    <source>
        <dbReference type="Pfam" id="PF21981"/>
    </source>
</evidence>
<evidence type="ECO:0000256" key="1">
    <source>
        <dbReference type="ARBA" id="ARBA00004496"/>
    </source>
</evidence>
<keyword evidence="9" id="KW-1185">Reference proteome</keyword>
<dbReference type="HAMAP" id="MF_01114">
    <property type="entry name" value="RecX"/>
    <property type="match status" value="1"/>
</dbReference>
<organism evidence="8 9">
    <name type="scientific">Candidatus Pantoea multigeneris</name>
    <dbReference type="NCBI Taxonomy" id="2608357"/>
    <lineage>
        <taxon>Bacteria</taxon>
        <taxon>Pseudomonadati</taxon>
        <taxon>Pseudomonadota</taxon>
        <taxon>Gammaproteobacteria</taxon>
        <taxon>Enterobacterales</taxon>
        <taxon>Erwiniaceae</taxon>
        <taxon>Pantoea</taxon>
    </lineage>
</organism>
<evidence type="ECO:0000256" key="4">
    <source>
        <dbReference type="ARBA" id="ARBA00022490"/>
    </source>
</evidence>
<dbReference type="Proteomes" id="UP001515683">
    <property type="component" value="Unassembled WGS sequence"/>
</dbReference>
<dbReference type="Pfam" id="PF02631">
    <property type="entry name" value="RecX_HTH2"/>
    <property type="match status" value="1"/>
</dbReference>
<dbReference type="Pfam" id="PF21981">
    <property type="entry name" value="RecX_HTH3"/>
    <property type="match status" value="1"/>
</dbReference>
<evidence type="ECO:0000256" key="3">
    <source>
        <dbReference type="ARBA" id="ARBA00018111"/>
    </source>
</evidence>
<gene>
    <name evidence="5" type="primary">recX</name>
    <name evidence="8" type="ORF">F3J40_17115</name>
</gene>
<dbReference type="EMBL" id="VWXF01000007">
    <property type="protein sequence ID" value="NIF23306.1"/>
    <property type="molecule type" value="Genomic_DNA"/>
</dbReference>
<dbReference type="Gene3D" id="1.10.10.10">
    <property type="entry name" value="Winged helix-like DNA-binding domain superfamily/Winged helix DNA-binding domain"/>
    <property type="match status" value="3"/>
</dbReference>
<dbReference type="InterPro" id="IPR036388">
    <property type="entry name" value="WH-like_DNA-bd_sf"/>
</dbReference>